<accession>A0A5Q2QHS0</accession>
<sequence>MLGLTMGDPAGIGPEIICKAWSSLDGPRVVYGDACVMMQAIEQFAPHLTLRRVRHTELATLGHQDATLALIESSAFAATPEPGKVTAACGEAAYAAITNAISDARDGLIDGMVTAPIHKQALHLAGVDYPGHTEMLQDLTGVPEVGMVLANDELAVILATTHCSMREALDRIAQGAVGHTLRLAAIAGRDLGFDQPRIAVAGVNPHAGEGGLFGDEEQRFIEPAIAQARAGGMDVTGPLAGDTVFMRARQGEFDLVVAMYHDQGLIPVKYLGVDAGVNMTVGLPFVRTSPDHGTAFDKAWQGVADESAFIYAYRHARRVLSRGSASTAAG</sequence>
<dbReference type="SUPFAM" id="SSF53659">
    <property type="entry name" value="Isocitrate/Isopropylmalate dehydrogenase-like"/>
    <property type="match status" value="1"/>
</dbReference>
<dbReference type="AlphaFoldDB" id="A0A5Q2QHS0"/>
<evidence type="ECO:0000256" key="3">
    <source>
        <dbReference type="ARBA" id="ARBA00023027"/>
    </source>
</evidence>
<gene>
    <name evidence="4" type="primary">pdxA</name>
    <name evidence="4" type="ORF">GH975_08330</name>
</gene>
<dbReference type="OrthoDB" id="9801783at2"/>
<keyword evidence="3" id="KW-0520">NAD</keyword>
<dbReference type="GO" id="GO:0046872">
    <property type="term" value="F:metal ion binding"/>
    <property type="evidence" value="ECO:0007669"/>
    <property type="project" value="UniProtKB-KW"/>
</dbReference>
<dbReference type="NCBIfam" id="TIGR00557">
    <property type="entry name" value="pdxA"/>
    <property type="match status" value="1"/>
</dbReference>
<evidence type="ECO:0000313" key="4">
    <source>
        <dbReference type="EMBL" id="QGG80575.1"/>
    </source>
</evidence>
<dbReference type="PANTHER" id="PTHR30004">
    <property type="entry name" value="4-HYDROXYTHREONINE-4-PHOSPHATE DEHYDROGENASE"/>
    <property type="match status" value="1"/>
</dbReference>
<dbReference type="GO" id="GO:0051287">
    <property type="term" value="F:NAD binding"/>
    <property type="evidence" value="ECO:0007669"/>
    <property type="project" value="InterPro"/>
</dbReference>
<evidence type="ECO:0000313" key="5">
    <source>
        <dbReference type="Proteomes" id="UP000388235"/>
    </source>
</evidence>
<evidence type="ECO:0000256" key="1">
    <source>
        <dbReference type="ARBA" id="ARBA00022723"/>
    </source>
</evidence>
<dbReference type="GO" id="GO:0050570">
    <property type="term" value="F:4-hydroxythreonine-4-phosphate dehydrogenase activity"/>
    <property type="evidence" value="ECO:0007669"/>
    <property type="project" value="UniProtKB-EC"/>
</dbReference>
<dbReference type="Proteomes" id="UP000388235">
    <property type="component" value="Chromosome"/>
</dbReference>
<dbReference type="KEGG" id="llp:GH975_08330"/>
<keyword evidence="5" id="KW-1185">Reference proteome</keyword>
<dbReference type="EMBL" id="CP045871">
    <property type="protein sequence ID" value="QGG80575.1"/>
    <property type="molecule type" value="Genomic_DNA"/>
</dbReference>
<keyword evidence="1" id="KW-0479">Metal-binding</keyword>
<dbReference type="PANTHER" id="PTHR30004:SF6">
    <property type="entry name" value="D-THREONATE 4-PHOSPHATE DEHYDROGENASE"/>
    <property type="match status" value="1"/>
</dbReference>
<proteinExistence type="predicted"/>
<dbReference type="RefSeq" id="WP_153714079.1">
    <property type="nucleotide sequence ID" value="NZ_CP045871.1"/>
</dbReference>
<protein>
    <submittedName>
        <fullName evidence="4">4-hydroxythreonine-4-phosphate dehydrogenase PdxA</fullName>
        <ecNumber evidence="4">1.1.1.262</ecNumber>
    </submittedName>
</protein>
<dbReference type="EC" id="1.1.1.262" evidence="4"/>
<reference evidence="4 5" key="1">
    <citation type="submission" date="2019-11" db="EMBL/GenBank/DDBJ databases">
        <authorList>
            <person name="Khan S.A."/>
            <person name="Jeon C.O."/>
            <person name="Chun B.H."/>
        </authorList>
    </citation>
    <scope>NUCLEOTIDE SEQUENCE [LARGE SCALE GENOMIC DNA]</scope>
    <source>
        <strain evidence="4 5">IMCC 1097</strain>
    </source>
</reference>
<name>A0A5Q2QHS0_9GAMM</name>
<dbReference type="Gene3D" id="3.40.718.10">
    <property type="entry name" value="Isopropylmalate Dehydrogenase"/>
    <property type="match status" value="1"/>
</dbReference>
<organism evidence="4 5">
    <name type="scientific">Litorivicinus lipolyticus</name>
    <dbReference type="NCBI Taxonomy" id="418701"/>
    <lineage>
        <taxon>Bacteria</taxon>
        <taxon>Pseudomonadati</taxon>
        <taxon>Pseudomonadota</taxon>
        <taxon>Gammaproteobacteria</taxon>
        <taxon>Oceanospirillales</taxon>
        <taxon>Litorivicinaceae</taxon>
        <taxon>Litorivicinus</taxon>
    </lineage>
</organism>
<evidence type="ECO:0000256" key="2">
    <source>
        <dbReference type="ARBA" id="ARBA00023002"/>
    </source>
</evidence>
<dbReference type="InterPro" id="IPR005255">
    <property type="entry name" value="PdxA_fam"/>
</dbReference>
<keyword evidence="2 4" id="KW-0560">Oxidoreductase</keyword>
<dbReference type="Pfam" id="PF04166">
    <property type="entry name" value="PdxA"/>
    <property type="match status" value="1"/>
</dbReference>